<name>A0A7W7ZKY7_9BACT</name>
<dbReference type="AlphaFoldDB" id="A0A7W7ZKY7"/>
<dbReference type="Proteomes" id="UP000584867">
    <property type="component" value="Unassembled WGS sequence"/>
</dbReference>
<comment type="caution">
    <text evidence="2">The sequence shown here is derived from an EMBL/GenBank/DDBJ whole genome shotgun (WGS) entry which is preliminary data.</text>
</comment>
<feature type="chain" id="PRO_5030787374" description="Heme-binding protein" evidence="1">
    <location>
        <begin position="22"/>
        <end position="169"/>
    </location>
</feature>
<evidence type="ECO:0000256" key="1">
    <source>
        <dbReference type="SAM" id="SignalP"/>
    </source>
</evidence>
<reference evidence="2 3" key="1">
    <citation type="submission" date="2020-08" db="EMBL/GenBank/DDBJ databases">
        <title>Genomic Encyclopedia of Type Strains, Phase IV (KMG-V): Genome sequencing to study the core and pangenomes of soil and plant-associated prokaryotes.</title>
        <authorList>
            <person name="Whitman W."/>
        </authorList>
    </citation>
    <scope>NUCLEOTIDE SEQUENCE [LARGE SCALE GENOMIC DNA]</scope>
    <source>
        <strain evidence="2 3">X5P3</strain>
    </source>
</reference>
<organism evidence="2 3">
    <name type="scientific">Granulicella mallensis</name>
    <dbReference type="NCBI Taxonomy" id="940614"/>
    <lineage>
        <taxon>Bacteria</taxon>
        <taxon>Pseudomonadati</taxon>
        <taxon>Acidobacteriota</taxon>
        <taxon>Terriglobia</taxon>
        <taxon>Terriglobales</taxon>
        <taxon>Acidobacteriaceae</taxon>
        <taxon>Granulicella</taxon>
    </lineage>
</organism>
<evidence type="ECO:0008006" key="4">
    <source>
        <dbReference type="Google" id="ProtNLM"/>
    </source>
</evidence>
<keyword evidence="1" id="KW-0732">Signal</keyword>
<evidence type="ECO:0000313" key="3">
    <source>
        <dbReference type="Proteomes" id="UP000584867"/>
    </source>
</evidence>
<gene>
    <name evidence="2" type="ORF">HDF15_000180</name>
</gene>
<protein>
    <recommendedName>
        <fullName evidence="4">Heme-binding protein</fullName>
    </recommendedName>
</protein>
<evidence type="ECO:0000313" key="2">
    <source>
        <dbReference type="EMBL" id="MBB5061855.1"/>
    </source>
</evidence>
<feature type="signal peptide" evidence="1">
    <location>
        <begin position="1"/>
        <end position="21"/>
    </location>
</feature>
<dbReference type="EMBL" id="JACHIO010000001">
    <property type="protein sequence ID" value="MBB5061855.1"/>
    <property type="molecule type" value="Genomic_DNA"/>
</dbReference>
<dbReference type="RefSeq" id="WP_184252393.1">
    <property type="nucleotide sequence ID" value="NZ_JACHIO010000001.1"/>
</dbReference>
<proteinExistence type="predicted"/>
<accession>A0A7W7ZKY7</accession>
<sequence length="169" mass="17508">MKRYIVALLVASLLSPALLVAQTSPDTSQTAKASSGFDVVADQALAAMKAKAQTMGIGGVAVVAYFEGDTIQAWSSKMIVVGRYKDLPTATDKGSNLLGIAYAKASEMADTLKDSGSGIRPPMTGEFGWNGGVIARGKTGYVIAAFSGGKSDDDVQISREGLSKLKAKL</sequence>